<reference evidence="4" key="1">
    <citation type="journal article" date="2019" name="Int. J. Syst. Evol. Microbiol.">
        <title>The Global Catalogue of Microorganisms (GCM) 10K type strain sequencing project: providing services to taxonomists for standard genome sequencing and annotation.</title>
        <authorList>
            <consortium name="The Broad Institute Genomics Platform"/>
            <consortium name="The Broad Institute Genome Sequencing Center for Infectious Disease"/>
            <person name="Wu L."/>
            <person name="Ma J."/>
        </authorList>
    </citation>
    <scope>NUCLEOTIDE SEQUENCE [LARGE SCALE GENOMIC DNA]</scope>
    <source>
        <strain evidence="4">CCUG 54522</strain>
    </source>
</reference>
<dbReference type="InterPro" id="IPR036691">
    <property type="entry name" value="Endo/exonu/phosph_ase_sf"/>
</dbReference>
<feature type="compositionally biased region" description="Low complexity" evidence="1">
    <location>
        <begin position="33"/>
        <end position="56"/>
    </location>
</feature>
<accession>A0ABW1LQ52</accession>
<proteinExistence type="predicted"/>
<dbReference type="Gene3D" id="3.60.10.10">
    <property type="entry name" value="Endonuclease/exonuclease/phosphatase"/>
    <property type="match status" value="1"/>
</dbReference>
<feature type="compositionally biased region" description="Low complexity" evidence="1">
    <location>
        <begin position="64"/>
        <end position="92"/>
    </location>
</feature>
<dbReference type="InterPro" id="IPR051916">
    <property type="entry name" value="GPI-anchor_lipid_remodeler"/>
</dbReference>
<evidence type="ECO:0000256" key="1">
    <source>
        <dbReference type="SAM" id="MobiDB-lite"/>
    </source>
</evidence>
<name>A0ABW1LQ52_9ACTN</name>
<keyword evidence="3" id="KW-0255">Endonuclease</keyword>
<evidence type="ECO:0000313" key="4">
    <source>
        <dbReference type="Proteomes" id="UP001596135"/>
    </source>
</evidence>
<organism evidence="3 4">
    <name type="scientific">Nocardioides hankookensis</name>
    <dbReference type="NCBI Taxonomy" id="443157"/>
    <lineage>
        <taxon>Bacteria</taxon>
        <taxon>Bacillati</taxon>
        <taxon>Actinomycetota</taxon>
        <taxon>Actinomycetes</taxon>
        <taxon>Propionibacteriales</taxon>
        <taxon>Nocardioidaceae</taxon>
        <taxon>Nocardioides</taxon>
    </lineage>
</organism>
<protein>
    <submittedName>
        <fullName evidence="3">Endonuclease/exonuclease/phosphatase family protein</fullName>
    </submittedName>
</protein>
<gene>
    <name evidence="3" type="ORF">ACFPYL_21180</name>
</gene>
<feature type="domain" description="Endonuclease/exonuclease/phosphatase" evidence="2">
    <location>
        <begin position="110"/>
        <end position="329"/>
    </location>
</feature>
<dbReference type="RefSeq" id="WP_379159130.1">
    <property type="nucleotide sequence ID" value="NZ_JBHSRJ010000009.1"/>
</dbReference>
<comment type="caution">
    <text evidence="3">The sequence shown here is derived from an EMBL/GenBank/DDBJ whole genome shotgun (WGS) entry which is preliminary data.</text>
</comment>
<sequence length="352" mass="36407">MHRPRPSWASPDIPLALLVVAVLVLAFVLPSRLGGSDPDPTPTGGARGAAPSASPTDQQVVPAPTVSPGTGPRSTSSPSSGSTVPGLPGLPSNRGGGVCVDVPASRLTAASFNIHSGFNRDRSRLELEQIAAEISTLGADVVLLQEVDRNRRWSAHVDEPAYLAAKLGMYYAFGTNVRRSGDSEYGTAILSRYPVSDASNTLLPNGPGGQQRGLLRVVVSPFGTPISLYVTHLENTSSTMRLAQARSIAQIVAQDPNAKIVGGDMNAGPGSDVLGTLRGPLDDSWTTAGLGTGFTHPTTAPRSRIDYLLYAGGLQPVASAVLPSAVSDHSAVRTVFEVGTGAPQVCLPFFGG</sequence>
<dbReference type="InterPro" id="IPR005135">
    <property type="entry name" value="Endo/exonuclease/phosphatase"/>
</dbReference>
<dbReference type="Proteomes" id="UP001596135">
    <property type="component" value="Unassembled WGS sequence"/>
</dbReference>
<keyword evidence="4" id="KW-1185">Reference proteome</keyword>
<keyword evidence="3" id="KW-0378">Hydrolase</keyword>
<dbReference type="EMBL" id="JBHSRJ010000009">
    <property type="protein sequence ID" value="MFC6045611.1"/>
    <property type="molecule type" value="Genomic_DNA"/>
</dbReference>
<dbReference type="SUPFAM" id="SSF56219">
    <property type="entry name" value="DNase I-like"/>
    <property type="match status" value="1"/>
</dbReference>
<keyword evidence="3" id="KW-0540">Nuclease</keyword>
<evidence type="ECO:0000313" key="3">
    <source>
        <dbReference type="EMBL" id="MFC6045611.1"/>
    </source>
</evidence>
<dbReference type="GO" id="GO:0004519">
    <property type="term" value="F:endonuclease activity"/>
    <property type="evidence" value="ECO:0007669"/>
    <property type="project" value="UniProtKB-KW"/>
</dbReference>
<feature type="region of interest" description="Disordered" evidence="1">
    <location>
        <begin position="33"/>
        <end position="94"/>
    </location>
</feature>
<dbReference type="PANTHER" id="PTHR14859:SF15">
    <property type="entry name" value="ENDONUCLEASE_EXONUCLEASE_PHOSPHATASE DOMAIN-CONTAINING PROTEIN"/>
    <property type="match status" value="1"/>
</dbReference>
<dbReference type="Pfam" id="PF03372">
    <property type="entry name" value="Exo_endo_phos"/>
    <property type="match status" value="1"/>
</dbReference>
<evidence type="ECO:0000259" key="2">
    <source>
        <dbReference type="Pfam" id="PF03372"/>
    </source>
</evidence>
<dbReference type="PANTHER" id="PTHR14859">
    <property type="entry name" value="CALCOFLUOR WHITE HYPERSENSITIVE PROTEIN PRECURSOR"/>
    <property type="match status" value="1"/>
</dbReference>